<dbReference type="GO" id="GO:0050135">
    <property type="term" value="F:NADP+ nucleosidase activity"/>
    <property type="evidence" value="ECO:0007669"/>
    <property type="project" value="InterPro"/>
</dbReference>
<dbReference type="InterPro" id="IPR053024">
    <property type="entry name" value="Fungal_surface_NADase"/>
</dbReference>
<gene>
    <name evidence="4" type="ORF">B446_18450</name>
</gene>
<dbReference type="PANTHER" id="PTHR42059">
    <property type="entry name" value="TNT DOMAIN-CONTAINING PROTEIN"/>
    <property type="match status" value="1"/>
</dbReference>
<dbReference type="STRING" id="1214242.B446_18450"/>
<proteinExistence type="predicted"/>
<dbReference type="PANTHER" id="PTHR42059:SF1">
    <property type="entry name" value="TNT DOMAIN-CONTAINING PROTEIN"/>
    <property type="match status" value="1"/>
</dbReference>
<sequence length="228" mass="25166">MRVLRALVGSVLASLLLVAGIAPATAQADRHPAVRGAHCPTADRGRGTNSPPSTALQPYFLDDWRLGPRQLPRTGALGKMLRGYHRTDSVSPYWFLGCYWQTDPKTGRSGWWYPDHDGFVLRDGKPLERTVTLRKGQLVDLFGSGFGNFLAPAGTPYAQRAIPPSNLDSYVEQYPFSYHLYRVHEPFTVRAGPIRPWFGQPGLGLQYVTTPSVADLVSSHHLDAVPVT</sequence>
<dbReference type="HOGENOM" id="CLU_083054_1_0_11"/>
<protein>
    <recommendedName>
        <fullName evidence="3">TNT domain-containing protein</fullName>
    </recommendedName>
</protein>
<evidence type="ECO:0000256" key="1">
    <source>
        <dbReference type="SAM" id="MobiDB-lite"/>
    </source>
</evidence>
<keyword evidence="5" id="KW-1185">Reference proteome</keyword>
<dbReference type="Proteomes" id="UP000015423">
    <property type="component" value="Chromosome"/>
</dbReference>
<evidence type="ECO:0000313" key="4">
    <source>
        <dbReference type="EMBL" id="AGS70506.1"/>
    </source>
</evidence>
<reference evidence="5" key="1">
    <citation type="submission" date="2012-10" db="EMBL/GenBank/DDBJ databases">
        <title>The complete genome sequence of Streptomyces collinus Tu 365.</title>
        <authorList>
            <person name="Ruckert C."/>
            <person name="Szczepanowski R."/>
            <person name="Goesmann A."/>
            <person name="Pross E.K."/>
            <person name="Musiol E.M."/>
            <person name="Blin K."/>
            <person name="Wohlleben W."/>
            <person name="Puhler A."/>
            <person name="Weber T."/>
            <person name="Kalinowski J."/>
        </authorList>
    </citation>
    <scope>NUCLEOTIDE SEQUENCE [LARGE SCALE GENOMIC DNA]</scope>
    <source>
        <strain evidence="5">DSM 40733 / Tue 365</strain>
    </source>
</reference>
<dbReference type="PATRIC" id="fig|1214242.5.peg.3781"/>
<evidence type="ECO:0000259" key="3">
    <source>
        <dbReference type="Pfam" id="PF14021"/>
    </source>
</evidence>
<dbReference type="AlphaFoldDB" id="S5UXG5"/>
<evidence type="ECO:0000313" key="5">
    <source>
        <dbReference type="Proteomes" id="UP000015423"/>
    </source>
</evidence>
<organism evidence="4 5">
    <name type="scientific">Streptomyces collinus (strain DSM 40733 / Tue 365)</name>
    <dbReference type="NCBI Taxonomy" id="1214242"/>
    <lineage>
        <taxon>Bacteria</taxon>
        <taxon>Bacillati</taxon>
        <taxon>Actinomycetota</taxon>
        <taxon>Actinomycetes</taxon>
        <taxon>Kitasatosporales</taxon>
        <taxon>Streptomycetaceae</taxon>
        <taxon>Streptomyces</taxon>
    </lineage>
</organism>
<dbReference type="RefSeq" id="WP_020940969.1">
    <property type="nucleotide sequence ID" value="NC_021985.1"/>
</dbReference>
<dbReference type="EMBL" id="CP006259">
    <property type="protein sequence ID" value="AGS70506.1"/>
    <property type="molecule type" value="Genomic_DNA"/>
</dbReference>
<evidence type="ECO:0000256" key="2">
    <source>
        <dbReference type="SAM" id="SignalP"/>
    </source>
</evidence>
<feature type="signal peptide" evidence="2">
    <location>
        <begin position="1"/>
        <end position="28"/>
    </location>
</feature>
<keyword evidence="2" id="KW-0732">Signal</keyword>
<reference evidence="4 5" key="2">
    <citation type="journal article" date="2013" name="J. Biotechnol.">
        <title>Complete genome sequence of the kirromycin producer Streptomyces collinus Tu 365 consisting of a linear chromosome and two linear plasmids.</title>
        <authorList>
            <person name="Ruckert C."/>
            <person name="Szczepanowski R."/>
            <person name="Albersmeier A."/>
            <person name="Goesmann A."/>
            <person name="Iftime D."/>
            <person name="Musiol E.M."/>
            <person name="Blin K."/>
            <person name="Wohlleben W."/>
            <person name="Puhler A."/>
            <person name="Kalinowski J."/>
            <person name="Weber T."/>
        </authorList>
    </citation>
    <scope>NUCLEOTIDE SEQUENCE [LARGE SCALE GENOMIC DNA]</scope>
    <source>
        <strain evidence="5">DSM 40733 / Tue 365</strain>
    </source>
</reference>
<name>S5UXG5_STRC3</name>
<dbReference type="Pfam" id="PF14021">
    <property type="entry name" value="TNT"/>
    <property type="match status" value="1"/>
</dbReference>
<feature type="chain" id="PRO_5004533083" description="TNT domain-containing protein" evidence="2">
    <location>
        <begin position="29"/>
        <end position="228"/>
    </location>
</feature>
<dbReference type="eggNOG" id="COG3210">
    <property type="taxonomic scope" value="Bacteria"/>
</dbReference>
<feature type="domain" description="TNT" evidence="3">
    <location>
        <begin position="132"/>
        <end position="224"/>
    </location>
</feature>
<dbReference type="KEGG" id="sci:B446_18450"/>
<dbReference type="InterPro" id="IPR025331">
    <property type="entry name" value="TNT"/>
</dbReference>
<accession>S5UXG5</accession>
<feature type="region of interest" description="Disordered" evidence="1">
    <location>
        <begin position="29"/>
        <end position="52"/>
    </location>
</feature>